<dbReference type="STRING" id="4615.A0A199UGJ6"/>
<protein>
    <submittedName>
        <fullName evidence="2">Uncharacterized protein</fullName>
    </submittedName>
</protein>
<proteinExistence type="predicted"/>
<feature type="region of interest" description="Disordered" evidence="1">
    <location>
        <begin position="1"/>
        <end position="27"/>
    </location>
</feature>
<accession>A0A199UGJ6</accession>
<sequence>MIENNPESVKRYAPPVHRNRSLNRRKSGAQYLKGRNIVLLIVTSSLVIENSHADRFEKTNNSYGSDGEKNQPSYSKNLTTVNHGDPGVSSIRNESTHSGLIPMEGCCTSEAAQLLTERWAAAMHSCNDPSTDSSEKPVIYSGGSGSSWGHLKLPHQMDFLGELQRALSAQAGAVPTAGYPN</sequence>
<organism evidence="2 3">
    <name type="scientific">Ananas comosus</name>
    <name type="common">Pineapple</name>
    <name type="synonym">Ananas ananas</name>
    <dbReference type="NCBI Taxonomy" id="4615"/>
    <lineage>
        <taxon>Eukaryota</taxon>
        <taxon>Viridiplantae</taxon>
        <taxon>Streptophyta</taxon>
        <taxon>Embryophyta</taxon>
        <taxon>Tracheophyta</taxon>
        <taxon>Spermatophyta</taxon>
        <taxon>Magnoliopsida</taxon>
        <taxon>Liliopsida</taxon>
        <taxon>Poales</taxon>
        <taxon>Bromeliaceae</taxon>
        <taxon>Bromelioideae</taxon>
        <taxon>Ananas</taxon>
    </lineage>
</organism>
<dbReference type="Proteomes" id="UP000092600">
    <property type="component" value="Unassembled WGS sequence"/>
</dbReference>
<dbReference type="AlphaFoldDB" id="A0A199UGJ6"/>
<reference evidence="2 3" key="1">
    <citation type="journal article" date="2016" name="DNA Res.">
        <title>The draft genome of MD-2 pineapple using hybrid error correction of long reads.</title>
        <authorList>
            <person name="Redwan R.M."/>
            <person name="Saidin A."/>
            <person name="Kumar S.V."/>
        </authorList>
    </citation>
    <scope>NUCLEOTIDE SEQUENCE [LARGE SCALE GENOMIC DNA]</scope>
    <source>
        <strain evidence="3">cv. MD2</strain>
        <tissue evidence="2">Leaf</tissue>
    </source>
</reference>
<dbReference type="PANTHER" id="PTHR36032">
    <property type="entry name" value="PHOSPHOPANTOTHENATE--CYSTEINE LIGASE 2"/>
    <property type="match status" value="1"/>
</dbReference>
<gene>
    <name evidence="2" type="ORF">ACMD2_03317</name>
</gene>
<comment type="caution">
    <text evidence="2">The sequence shown here is derived from an EMBL/GenBank/DDBJ whole genome shotgun (WGS) entry which is preliminary data.</text>
</comment>
<name>A0A199UGJ6_ANACO</name>
<feature type="region of interest" description="Disordered" evidence="1">
    <location>
        <begin position="58"/>
        <end position="86"/>
    </location>
</feature>
<evidence type="ECO:0000313" key="2">
    <source>
        <dbReference type="EMBL" id="OAY63836.1"/>
    </source>
</evidence>
<evidence type="ECO:0000313" key="3">
    <source>
        <dbReference type="Proteomes" id="UP000092600"/>
    </source>
</evidence>
<feature type="compositionally biased region" description="Polar residues" evidence="1">
    <location>
        <begin position="59"/>
        <end position="82"/>
    </location>
</feature>
<dbReference type="PANTHER" id="PTHR36032:SF1">
    <property type="entry name" value="PHOSPHOPANTOTHENATE--CYSTEINE LIGASE 2"/>
    <property type="match status" value="1"/>
</dbReference>
<evidence type="ECO:0000256" key="1">
    <source>
        <dbReference type="SAM" id="MobiDB-lite"/>
    </source>
</evidence>
<dbReference type="EMBL" id="LSRQ01008303">
    <property type="protein sequence ID" value="OAY63836.1"/>
    <property type="molecule type" value="Genomic_DNA"/>
</dbReference>
<feature type="compositionally biased region" description="Basic residues" evidence="1">
    <location>
        <begin position="17"/>
        <end position="27"/>
    </location>
</feature>